<dbReference type="PANTHER" id="PTHR34478">
    <property type="entry name" value="PROTEIN LEMA"/>
    <property type="match status" value="1"/>
</dbReference>
<dbReference type="OrthoDB" id="9804152at2"/>
<evidence type="ECO:0000256" key="1">
    <source>
        <dbReference type="ARBA" id="ARBA00004167"/>
    </source>
</evidence>
<organism evidence="7 8">
    <name type="scientific">Anaerorhabdus furcosa</name>
    <dbReference type="NCBI Taxonomy" id="118967"/>
    <lineage>
        <taxon>Bacteria</taxon>
        <taxon>Bacillati</taxon>
        <taxon>Bacillota</taxon>
        <taxon>Erysipelotrichia</taxon>
        <taxon>Erysipelotrichales</taxon>
        <taxon>Erysipelotrichaceae</taxon>
        <taxon>Anaerorhabdus</taxon>
    </lineage>
</organism>
<keyword evidence="4 6" id="KW-1133">Transmembrane helix</keyword>
<keyword evidence="8" id="KW-1185">Reference proteome</keyword>
<dbReference type="AlphaFoldDB" id="A0A1T4K4J6"/>
<dbReference type="STRING" id="118967.SAMN02745191_0298"/>
<keyword evidence="5 6" id="KW-0472">Membrane</keyword>
<sequence length="179" mass="20692">MEMIWIVIGIVVIVGFMIINIYNQLVKYKIKVEEGASGIDVALVKRYDTITNLVECVKGYAKHETETLEKVIELRNSMSMKEKSNLENQYSETQTKLFAIAEAYPDLKASTNFEQLQKSIFDVEEHLQAARRLYNSNVSIFNQKVEMFPSNLIASIMKFSKFDFFEANENEKQNVNIQI</sequence>
<evidence type="ECO:0000256" key="6">
    <source>
        <dbReference type="SAM" id="Phobius"/>
    </source>
</evidence>
<dbReference type="SUPFAM" id="SSF140478">
    <property type="entry name" value="LemA-like"/>
    <property type="match status" value="1"/>
</dbReference>
<reference evidence="8" key="1">
    <citation type="submission" date="2017-02" db="EMBL/GenBank/DDBJ databases">
        <authorList>
            <person name="Varghese N."/>
            <person name="Submissions S."/>
        </authorList>
    </citation>
    <scope>NUCLEOTIDE SEQUENCE [LARGE SCALE GENOMIC DNA]</scope>
    <source>
        <strain evidence="8">ATCC 25662</strain>
    </source>
</reference>
<keyword evidence="3 6" id="KW-0812">Transmembrane</keyword>
<feature type="transmembrane region" description="Helical" evidence="6">
    <location>
        <begin position="6"/>
        <end position="23"/>
    </location>
</feature>
<accession>A0A1T4K4J6</accession>
<evidence type="ECO:0000256" key="5">
    <source>
        <dbReference type="ARBA" id="ARBA00023136"/>
    </source>
</evidence>
<evidence type="ECO:0000313" key="8">
    <source>
        <dbReference type="Proteomes" id="UP000243297"/>
    </source>
</evidence>
<dbReference type="PANTHER" id="PTHR34478:SF1">
    <property type="entry name" value="PROTEIN LEMA"/>
    <property type="match status" value="1"/>
</dbReference>
<name>A0A1T4K4J6_9FIRM</name>
<evidence type="ECO:0000256" key="3">
    <source>
        <dbReference type="ARBA" id="ARBA00022692"/>
    </source>
</evidence>
<evidence type="ECO:0000313" key="7">
    <source>
        <dbReference type="EMBL" id="SJZ37247.1"/>
    </source>
</evidence>
<dbReference type="Pfam" id="PF04011">
    <property type="entry name" value="LemA"/>
    <property type="match status" value="1"/>
</dbReference>
<dbReference type="InterPro" id="IPR007156">
    <property type="entry name" value="MamQ_LemA"/>
</dbReference>
<evidence type="ECO:0000256" key="2">
    <source>
        <dbReference type="ARBA" id="ARBA00008854"/>
    </source>
</evidence>
<gene>
    <name evidence="7" type="ORF">SAMN02745191_0298</name>
</gene>
<comment type="subcellular location">
    <subcellularLocation>
        <location evidence="1">Membrane</location>
        <topology evidence="1">Single-pass membrane protein</topology>
    </subcellularLocation>
</comment>
<protein>
    <submittedName>
        <fullName evidence="7">LemA protein</fullName>
    </submittedName>
</protein>
<comment type="similarity">
    <text evidence="2">Belongs to the LemA family.</text>
</comment>
<dbReference type="RefSeq" id="WP_078710745.1">
    <property type="nucleotide sequence ID" value="NZ_FUWY01000001.1"/>
</dbReference>
<proteinExistence type="inferred from homology"/>
<evidence type="ECO:0000256" key="4">
    <source>
        <dbReference type="ARBA" id="ARBA00022989"/>
    </source>
</evidence>
<dbReference type="InterPro" id="IPR023353">
    <property type="entry name" value="LemA-like_dom_sf"/>
</dbReference>
<dbReference type="Gene3D" id="1.20.1440.20">
    <property type="entry name" value="LemA-like domain"/>
    <property type="match status" value="1"/>
</dbReference>
<dbReference type="Proteomes" id="UP000243297">
    <property type="component" value="Unassembled WGS sequence"/>
</dbReference>
<dbReference type="EMBL" id="FUWY01000001">
    <property type="protein sequence ID" value="SJZ37247.1"/>
    <property type="molecule type" value="Genomic_DNA"/>
</dbReference>
<dbReference type="GO" id="GO:0016020">
    <property type="term" value="C:membrane"/>
    <property type="evidence" value="ECO:0007669"/>
    <property type="project" value="UniProtKB-SubCell"/>
</dbReference>